<evidence type="ECO:0000256" key="2">
    <source>
        <dbReference type="ARBA" id="ARBA00023125"/>
    </source>
</evidence>
<feature type="modified residue" description="4-aspartylphosphate" evidence="4">
    <location>
        <position position="128"/>
    </location>
</feature>
<dbReference type="RefSeq" id="WP_074885115.1">
    <property type="nucleotide sequence ID" value="NZ_FOXO01000005.1"/>
</dbReference>
<dbReference type="SUPFAM" id="SSF47413">
    <property type="entry name" value="lambda repressor-like DNA-binding domains"/>
    <property type="match status" value="1"/>
</dbReference>
<dbReference type="InterPro" id="IPR010982">
    <property type="entry name" value="Lambda_DNA-bd_dom_sf"/>
</dbReference>
<dbReference type="PROSITE" id="PS50943">
    <property type="entry name" value="HTH_CROC1"/>
    <property type="match status" value="1"/>
</dbReference>
<dbReference type="InterPro" id="IPR011006">
    <property type="entry name" value="CheY-like_superfamily"/>
</dbReference>
<comment type="function">
    <text evidence="3">May play the central regulatory role in sporulation. It may be an element of the effector pathway responsible for the activation of sporulation genes in response to nutritional stress. Spo0A may act in concert with spo0H (a sigma factor) to control the expression of some genes that are critical to the sporulation process.</text>
</comment>
<name>A0A1I5S3T7_9FIRM</name>
<evidence type="ECO:0000256" key="3">
    <source>
        <dbReference type="ARBA" id="ARBA00024867"/>
    </source>
</evidence>
<dbReference type="InterPro" id="IPR001789">
    <property type="entry name" value="Sig_transdc_resp-reg_receiver"/>
</dbReference>
<dbReference type="Pfam" id="PF01381">
    <property type="entry name" value="HTH_3"/>
    <property type="match status" value="1"/>
</dbReference>
<evidence type="ECO:0000259" key="6">
    <source>
        <dbReference type="PROSITE" id="PS50943"/>
    </source>
</evidence>
<dbReference type="InterPro" id="IPR001387">
    <property type="entry name" value="Cro/C1-type_HTH"/>
</dbReference>
<dbReference type="PROSITE" id="PS50110">
    <property type="entry name" value="RESPONSE_REGULATORY"/>
    <property type="match status" value="1"/>
</dbReference>
<proteinExistence type="predicted"/>
<keyword evidence="4" id="KW-0597">Phosphoprotein</keyword>
<dbReference type="SMART" id="SM00530">
    <property type="entry name" value="HTH_XRE"/>
    <property type="match status" value="1"/>
</dbReference>
<feature type="domain" description="Response regulatory" evidence="5">
    <location>
        <begin position="77"/>
        <end position="191"/>
    </location>
</feature>
<sequence>MDDYRRLGLQLKELRQKRGLKQSELAELLFVSRRCIGYWESGHRKPDIKTLKKIADILHFDFNDLVDPIENTSDSLKIIIIEEEKATLDIYVDIVKQAIKEIPVIGFTDSMEAYDYAKEHNICIAFLDIELLASNGLILAQKLTSLYPEVNIIFITEHSEYALDALNLFCSGYVIKPLTKEKLKNQLEHLRFPIKPYIN</sequence>
<evidence type="ECO:0000313" key="8">
    <source>
        <dbReference type="Proteomes" id="UP000182624"/>
    </source>
</evidence>
<accession>A0A1I5S3T7</accession>
<dbReference type="Gene3D" id="3.40.50.2300">
    <property type="match status" value="1"/>
</dbReference>
<keyword evidence="2" id="KW-0238">DNA-binding</keyword>
<organism evidence="7 8">
    <name type="scientific">Butyrivibrio proteoclasticus</name>
    <dbReference type="NCBI Taxonomy" id="43305"/>
    <lineage>
        <taxon>Bacteria</taxon>
        <taxon>Bacillati</taxon>
        <taxon>Bacillota</taxon>
        <taxon>Clostridia</taxon>
        <taxon>Lachnospirales</taxon>
        <taxon>Lachnospiraceae</taxon>
        <taxon>Butyrivibrio</taxon>
    </lineage>
</organism>
<dbReference type="CDD" id="cd00093">
    <property type="entry name" value="HTH_XRE"/>
    <property type="match status" value="1"/>
</dbReference>
<dbReference type="PANTHER" id="PTHR46558:SF11">
    <property type="entry name" value="HTH-TYPE TRANSCRIPTIONAL REGULATOR XRE"/>
    <property type="match status" value="1"/>
</dbReference>
<evidence type="ECO:0000313" key="7">
    <source>
        <dbReference type="EMBL" id="SFP65364.1"/>
    </source>
</evidence>
<dbReference type="GO" id="GO:0000160">
    <property type="term" value="P:phosphorelay signal transduction system"/>
    <property type="evidence" value="ECO:0007669"/>
    <property type="project" value="InterPro"/>
</dbReference>
<dbReference type="SUPFAM" id="SSF52172">
    <property type="entry name" value="CheY-like"/>
    <property type="match status" value="1"/>
</dbReference>
<dbReference type="Pfam" id="PF00072">
    <property type="entry name" value="Response_reg"/>
    <property type="match status" value="1"/>
</dbReference>
<reference evidence="8" key="1">
    <citation type="submission" date="2016-10" db="EMBL/GenBank/DDBJ databases">
        <authorList>
            <person name="Varghese N."/>
            <person name="Submissions S."/>
        </authorList>
    </citation>
    <scope>NUCLEOTIDE SEQUENCE [LARGE SCALE GENOMIC DNA]</scope>
    <source>
        <strain evidence="8">P18</strain>
    </source>
</reference>
<dbReference type="OrthoDB" id="1848513at2"/>
<gene>
    <name evidence="7" type="ORF">SAMN04487928_105109</name>
</gene>
<dbReference type="PANTHER" id="PTHR46558">
    <property type="entry name" value="TRACRIPTIONAL REGULATORY PROTEIN-RELATED-RELATED"/>
    <property type="match status" value="1"/>
</dbReference>
<evidence type="ECO:0000259" key="5">
    <source>
        <dbReference type="PROSITE" id="PS50110"/>
    </source>
</evidence>
<protein>
    <recommendedName>
        <fullName evidence="1">Stage 0 sporulation protein A homolog</fullName>
    </recommendedName>
</protein>
<feature type="domain" description="HTH cro/C1-type" evidence="6">
    <location>
        <begin position="11"/>
        <end position="65"/>
    </location>
</feature>
<dbReference type="Proteomes" id="UP000182624">
    <property type="component" value="Unassembled WGS sequence"/>
</dbReference>
<dbReference type="EMBL" id="FOXO01000005">
    <property type="protein sequence ID" value="SFP65364.1"/>
    <property type="molecule type" value="Genomic_DNA"/>
</dbReference>
<dbReference type="SMART" id="SM00448">
    <property type="entry name" value="REC"/>
    <property type="match status" value="1"/>
</dbReference>
<dbReference type="AlphaFoldDB" id="A0A1I5S3T7"/>
<dbReference type="Gene3D" id="1.10.260.40">
    <property type="entry name" value="lambda repressor-like DNA-binding domains"/>
    <property type="match status" value="1"/>
</dbReference>
<keyword evidence="8" id="KW-1185">Reference proteome</keyword>
<evidence type="ECO:0000256" key="4">
    <source>
        <dbReference type="PROSITE-ProRule" id="PRU00169"/>
    </source>
</evidence>
<evidence type="ECO:0000256" key="1">
    <source>
        <dbReference type="ARBA" id="ARBA00018672"/>
    </source>
</evidence>
<dbReference type="GO" id="GO:0003677">
    <property type="term" value="F:DNA binding"/>
    <property type="evidence" value="ECO:0007669"/>
    <property type="project" value="UniProtKB-KW"/>
</dbReference>